<keyword evidence="9" id="KW-1185">Reference proteome</keyword>
<organism evidence="8 9">
    <name type="scientific">Micromonospora humidisoli</name>
    <dbReference type="NCBI Taxonomy" id="2807622"/>
    <lineage>
        <taxon>Bacteria</taxon>
        <taxon>Bacillati</taxon>
        <taxon>Actinomycetota</taxon>
        <taxon>Actinomycetes</taxon>
        <taxon>Micromonosporales</taxon>
        <taxon>Micromonosporaceae</taxon>
        <taxon>Micromonospora</taxon>
    </lineage>
</organism>
<comment type="caution">
    <text evidence="8">The sequence shown here is derived from an EMBL/GenBank/DDBJ whole genome shotgun (WGS) entry which is preliminary data.</text>
</comment>
<feature type="domain" description="Aminotransferase class I/classII large" evidence="7">
    <location>
        <begin position="67"/>
        <end position="396"/>
    </location>
</feature>
<dbReference type="PROSITE" id="PS00105">
    <property type="entry name" value="AA_TRANSFER_CLASS_1"/>
    <property type="match status" value="1"/>
</dbReference>
<dbReference type="CDD" id="cd00609">
    <property type="entry name" value="AAT_like"/>
    <property type="match status" value="1"/>
</dbReference>
<evidence type="ECO:0000256" key="6">
    <source>
        <dbReference type="SAM" id="MobiDB-lite"/>
    </source>
</evidence>
<keyword evidence="4" id="KW-0663">Pyridoxal phosphate</keyword>
<feature type="region of interest" description="Disordered" evidence="6">
    <location>
        <begin position="1"/>
        <end position="22"/>
    </location>
</feature>
<gene>
    <name evidence="8" type="ORF">JQN84_29410</name>
</gene>
<dbReference type="InterPro" id="IPR004839">
    <property type="entry name" value="Aminotransferase_I/II_large"/>
</dbReference>
<accession>A0ABS2JLX8</accession>
<evidence type="ECO:0000256" key="3">
    <source>
        <dbReference type="ARBA" id="ARBA00022679"/>
    </source>
</evidence>
<dbReference type="Gene3D" id="3.40.640.10">
    <property type="entry name" value="Type I PLP-dependent aspartate aminotransferase-like (Major domain)"/>
    <property type="match status" value="1"/>
</dbReference>
<comment type="cofactor">
    <cofactor evidence="1 5">
        <name>pyridoxal 5'-phosphate</name>
        <dbReference type="ChEBI" id="CHEBI:597326"/>
    </cofactor>
</comment>
<evidence type="ECO:0000256" key="5">
    <source>
        <dbReference type="RuleBase" id="RU000481"/>
    </source>
</evidence>
<dbReference type="SUPFAM" id="SSF53383">
    <property type="entry name" value="PLP-dependent transferases"/>
    <property type="match status" value="1"/>
</dbReference>
<keyword evidence="3 5" id="KW-0808">Transferase</keyword>
<name>A0ABS2JLX8_9ACTN</name>
<evidence type="ECO:0000256" key="4">
    <source>
        <dbReference type="ARBA" id="ARBA00022898"/>
    </source>
</evidence>
<dbReference type="Pfam" id="PF00155">
    <property type="entry name" value="Aminotran_1_2"/>
    <property type="match status" value="1"/>
</dbReference>
<evidence type="ECO:0000313" key="8">
    <source>
        <dbReference type="EMBL" id="MBM7086656.1"/>
    </source>
</evidence>
<dbReference type="PANTHER" id="PTHR43807">
    <property type="entry name" value="FI04487P"/>
    <property type="match status" value="1"/>
</dbReference>
<evidence type="ECO:0000259" key="7">
    <source>
        <dbReference type="Pfam" id="PF00155"/>
    </source>
</evidence>
<dbReference type="InterPro" id="IPR015424">
    <property type="entry name" value="PyrdxlP-dep_Trfase"/>
</dbReference>
<dbReference type="PANTHER" id="PTHR43807:SF20">
    <property type="entry name" value="FI04487P"/>
    <property type="match status" value="1"/>
</dbReference>
<proteinExistence type="inferred from homology"/>
<dbReference type="Gene3D" id="3.90.1150.10">
    <property type="entry name" value="Aspartate Aminotransferase, domain 1"/>
    <property type="match status" value="1"/>
</dbReference>
<dbReference type="InterPro" id="IPR015421">
    <property type="entry name" value="PyrdxlP-dep_Trfase_major"/>
</dbReference>
<protein>
    <recommendedName>
        <fullName evidence="5">Aminotransferase</fullName>
        <ecNumber evidence="5">2.6.1.-</ecNumber>
    </recommendedName>
</protein>
<evidence type="ECO:0000313" key="9">
    <source>
        <dbReference type="Proteomes" id="UP000809587"/>
    </source>
</evidence>
<dbReference type="GO" id="GO:0008483">
    <property type="term" value="F:transaminase activity"/>
    <property type="evidence" value="ECO:0007669"/>
    <property type="project" value="UniProtKB-KW"/>
</dbReference>
<sequence>MAAHNSAQRWANAGRGGQPVTDAALPGARRLAQIPADGLSELVEAGRLMGAVDLALGSPGWPRPPKAMIDQACAALRDGNNQYGDMRGNGELRAALGQSFRTPADPDAEVTITVGTAGALAVALLGLVDPGDEIVVVEPFFEPYLASIAAASAVPRFVRAGPPGWRWDVTALAAAIGPRTRAILVNTPHNPTGQVLTEHEWAVIAELCERHDLMVISDEVYAAYVYDDGTHISAADVPALRDRAVVVGSFSKSHAISGWRIGYLRAAPALTRALRGIQTGLTGGAPVPLQQAVARSGLVAGQDWDPRPELQQLRDRALHVFRSVGLRCTVPRGGCYIVAELGPYGREDCQSFVRRLAADLGVLLAPGRLFMSDRSADSGFVRIAFNKPPAYLDTAQGRLATLEPLR</sequence>
<dbReference type="Proteomes" id="UP000809587">
    <property type="component" value="Unassembled WGS sequence"/>
</dbReference>
<dbReference type="InterPro" id="IPR051326">
    <property type="entry name" value="Kynurenine-oxoglutarate_AT"/>
</dbReference>
<dbReference type="EMBL" id="JAFEUO010000011">
    <property type="protein sequence ID" value="MBM7086656.1"/>
    <property type="molecule type" value="Genomic_DNA"/>
</dbReference>
<dbReference type="InterPro" id="IPR015422">
    <property type="entry name" value="PyrdxlP-dep_Trfase_small"/>
</dbReference>
<dbReference type="RefSeq" id="WP_204961847.1">
    <property type="nucleotide sequence ID" value="NZ_JAFEUO010000011.1"/>
</dbReference>
<dbReference type="EC" id="2.6.1.-" evidence="5"/>
<dbReference type="InterPro" id="IPR004838">
    <property type="entry name" value="NHTrfase_class1_PyrdxlP-BS"/>
</dbReference>
<evidence type="ECO:0000256" key="1">
    <source>
        <dbReference type="ARBA" id="ARBA00001933"/>
    </source>
</evidence>
<keyword evidence="2 5" id="KW-0032">Aminotransferase</keyword>
<evidence type="ECO:0000256" key="2">
    <source>
        <dbReference type="ARBA" id="ARBA00022576"/>
    </source>
</evidence>
<reference evidence="8 9" key="1">
    <citation type="submission" date="2021-02" db="EMBL/GenBank/DDBJ databases">
        <authorList>
            <person name="Lee D.-H."/>
        </authorList>
    </citation>
    <scope>NUCLEOTIDE SEQUENCE [LARGE SCALE GENOMIC DNA]</scope>
    <source>
        <strain evidence="8 9">MMS20-R2-29</strain>
    </source>
</reference>
<comment type="similarity">
    <text evidence="5">Belongs to the class-I pyridoxal-phosphate-dependent aminotransferase family.</text>
</comment>